<keyword evidence="3" id="KW-1185">Reference proteome</keyword>
<dbReference type="EMBL" id="JAUTXT010000008">
    <property type="protein sequence ID" value="KAK3676935.1"/>
    <property type="molecule type" value="Genomic_DNA"/>
</dbReference>
<gene>
    <name evidence="2" type="ORF">LTR78_003140</name>
</gene>
<proteinExistence type="predicted"/>
<dbReference type="AlphaFoldDB" id="A0AAE0WRX7"/>
<feature type="region of interest" description="Disordered" evidence="1">
    <location>
        <begin position="1"/>
        <end position="97"/>
    </location>
</feature>
<evidence type="ECO:0000313" key="2">
    <source>
        <dbReference type="EMBL" id="KAK3676935.1"/>
    </source>
</evidence>
<reference evidence="2" key="1">
    <citation type="submission" date="2023-07" db="EMBL/GenBank/DDBJ databases">
        <title>Black Yeasts Isolated from many extreme environments.</title>
        <authorList>
            <person name="Coleine C."/>
            <person name="Stajich J.E."/>
            <person name="Selbmann L."/>
        </authorList>
    </citation>
    <scope>NUCLEOTIDE SEQUENCE</scope>
    <source>
        <strain evidence="2">CCFEE 5485</strain>
    </source>
</reference>
<feature type="compositionally biased region" description="Polar residues" evidence="1">
    <location>
        <begin position="1"/>
        <end position="13"/>
    </location>
</feature>
<sequence length="156" mass="16627">MADNTTTGSSASTGRDVAREIQGGQRKGWTRVDGDKAKDSGQGEIRAPGAPTQFGGVSTRGVFGAPDPASPQPPQHVERDRQRMVENTQPGPKKVLSRMPNTVHEAGHLIAVVDTTGDETLARRARGELLCVQCGRALRGNDGEESCWDCLAMDCD</sequence>
<protein>
    <submittedName>
        <fullName evidence="2">Uncharacterized protein</fullName>
    </submittedName>
</protein>
<feature type="compositionally biased region" description="Basic and acidic residues" evidence="1">
    <location>
        <begin position="30"/>
        <end position="41"/>
    </location>
</feature>
<accession>A0AAE0WRX7</accession>
<organism evidence="2 3">
    <name type="scientific">Recurvomyces mirabilis</name>
    <dbReference type="NCBI Taxonomy" id="574656"/>
    <lineage>
        <taxon>Eukaryota</taxon>
        <taxon>Fungi</taxon>
        <taxon>Dikarya</taxon>
        <taxon>Ascomycota</taxon>
        <taxon>Pezizomycotina</taxon>
        <taxon>Dothideomycetes</taxon>
        <taxon>Dothideomycetidae</taxon>
        <taxon>Mycosphaerellales</taxon>
        <taxon>Teratosphaeriaceae</taxon>
        <taxon>Recurvomyces</taxon>
    </lineage>
</organism>
<evidence type="ECO:0000256" key="1">
    <source>
        <dbReference type="SAM" id="MobiDB-lite"/>
    </source>
</evidence>
<comment type="caution">
    <text evidence="2">The sequence shown here is derived from an EMBL/GenBank/DDBJ whole genome shotgun (WGS) entry which is preliminary data.</text>
</comment>
<dbReference type="Proteomes" id="UP001274830">
    <property type="component" value="Unassembled WGS sequence"/>
</dbReference>
<evidence type="ECO:0000313" key="3">
    <source>
        <dbReference type="Proteomes" id="UP001274830"/>
    </source>
</evidence>
<name>A0AAE0WRX7_9PEZI</name>